<dbReference type="EMBL" id="CP008887">
    <property type="protein sequence ID" value="AIU69541.1"/>
    <property type="molecule type" value="Genomic_DNA"/>
</dbReference>
<dbReference type="AlphaFoldDB" id="A0A097QSV4"/>
<gene>
    <name evidence="1" type="ORF">TEU_03810</name>
</gene>
<keyword evidence="2" id="KW-1185">Reference proteome</keyword>
<dbReference type="Pfam" id="PF01041">
    <property type="entry name" value="DegT_DnrJ_EryC1"/>
    <property type="match status" value="1"/>
</dbReference>
<dbReference type="STRING" id="1505907.TEU_03810"/>
<dbReference type="Gene3D" id="3.90.1150.10">
    <property type="entry name" value="Aspartate Aminotransferase, domain 1"/>
    <property type="match status" value="1"/>
</dbReference>
<dbReference type="Proteomes" id="UP000029980">
    <property type="component" value="Chromosome"/>
</dbReference>
<organism evidence="1 2">
    <name type="scientific">Thermococcus eurythermalis</name>
    <dbReference type="NCBI Taxonomy" id="1505907"/>
    <lineage>
        <taxon>Archaea</taxon>
        <taxon>Methanobacteriati</taxon>
        <taxon>Methanobacteriota</taxon>
        <taxon>Thermococci</taxon>
        <taxon>Thermococcales</taxon>
        <taxon>Thermococcaceae</taxon>
        <taxon>Thermococcus</taxon>
    </lineage>
</organism>
<name>A0A097QSV4_9EURY</name>
<dbReference type="InterPro" id="IPR000653">
    <property type="entry name" value="DegT/StrS_aminotransferase"/>
</dbReference>
<proteinExistence type="predicted"/>
<dbReference type="KEGG" id="teu:TEU_03810"/>
<evidence type="ECO:0000313" key="1">
    <source>
        <dbReference type="EMBL" id="AIU69541.1"/>
    </source>
</evidence>
<evidence type="ECO:0000313" key="2">
    <source>
        <dbReference type="Proteomes" id="UP000029980"/>
    </source>
</evidence>
<dbReference type="SUPFAM" id="SSF53383">
    <property type="entry name" value="PLP-dependent transferases"/>
    <property type="match status" value="1"/>
</dbReference>
<reference evidence="1 2" key="1">
    <citation type="journal article" date="2015" name="Int. J. Syst. Evol. Microbiol.">
        <title>Thermococcus eurythermalis sp. nov., a conditional piezophilic hyperthermophilic archaeon with a wide temperature range isolated from an oil-immersed chimney in the Guaymas Basin.</title>
        <authorList>
            <person name="Zhao W."/>
            <person name="Zeng X."/>
            <person name="Xiao X."/>
        </authorList>
    </citation>
    <scope>NUCLEOTIDE SEQUENCE [LARGE SCALE GENOMIC DNA]</scope>
    <source>
        <strain evidence="1 2">A501</strain>
    </source>
</reference>
<dbReference type="HOGENOM" id="CLU_2784315_0_0_2"/>
<accession>A0A097QSV4</accession>
<sequence>MELGYNLRMTNIAGAIGRVQLKKLDAWNAKRIENAKLLSGGISKIKGLVSPYVDERVKHVFHQYVIRG</sequence>
<protein>
    <submittedName>
        <fullName evidence="1">Uncharacterized protein</fullName>
    </submittedName>
</protein>
<dbReference type="InterPro" id="IPR015422">
    <property type="entry name" value="PyrdxlP-dep_Trfase_small"/>
</dbReference>
<dbReference type="InterPro" id="IPR015424">
    <property type="entry name" value="PyrdxlP-dep_Trfase"/>
</dbReference>